<dbReference type="EMBL" id="FOOH01000023">
    <property type="protein sequence ID" value="SFG04856.1"/>
    <property type="molecule type" value="Genomic_DNA"/>
</dbReference>
<proteinExistence type="predicted"/>
<dbReference type="Gene3D" id="3.40.1420.30">
    <property type="match status" value="1"/>
</dbReference>
<feature type="chain" id="PRO_5011487105" evidence="1">
    <location>
        <begin position="20"/>
        <end position="143"/>
    </location>
</feature>
<accession>A0A1I2NTU3</accession>
<sequence>MKRVILSGIFALCTMGIFAQTNTNNLPSTAQEYIQQNFSSADVKEVKENSKWKIWEDEKFEVVLSNGLELDFDENGNISEIESQTDVVIPTSALPSKMASYLQENYADAQVIGWEKQKKEQEIELADGTELEFDGEGNFRKVD</sequence>
<feature type="domain" description="Putative beta-lactamase-inhibitor-like PepSY-like" evidence="2">
    <location>
        <begin position="23"/>
        <end position="50"/>
    </location>
</feature>
<dbReference type="SUPFAM" id="SSF160574">
    <property type="entry name" value="BT0923-like"/>
    <property type="match status" value="1"/>
</dbReference>
<keyword evidence="1" id="KW-0732">Signal</keyword>
<feature type="domain" description="Putative beta-lactamase-inhibitor-like PepSY-like" evidence="2">
    <location>
        <begin position="59"/>
        <end position="140"/>
    </location>
</feature>
<protein>
    <submittedName>
        <fullName evidence="3">Putative beta-lactamase-inhibitor-like, PepSY-like</fullName>
    </submittedName>
</protein>
<name>A0A1I2NTU3_9FLAO</name>
<dbReference type="AlphaFoldDB" id="A0A1I2NTU3"/>
<dbReference type="InterPro" id="IPR021533">
    <property type="entry name" value="PepSY-like"/>
</dbReference>
<keyword evidence="4" id="KW-1185">Reference proteome</keyword>
<organism evidence="3 4">
    <name type="scientific">Salegentibacter agarivorans</name>
    <dbReference type="NCBI Taxonomy" id="345907"/>
    <lineage>
        <taxon>Bacteria</taxon>
        <taxon>Pseudomonadati</taxon>
        <taxon>Bacteroidota</taxon>
        <taxon>Flavobacteriia</taxon>
        <taxon>Flavobacteriales</taxon>
        <taxon>Flavobacteriaceae</taxon>
        <taxon>Salegentibacter</taxon>
    </lineage>
</organism>
<feature type="signal peptide" evidence="1">
    <location>
        <begin position="1"/>
        <end position="19"/>
    </location>
</feature>
<evidence type="ECO:0000313" key="3">
    <source>
        <dbReference type="EMBL" id="SFG04856.1"/>
    </source>
</evidence>
<dbReference type="Pfam" id="PF11396">
    <property type="entry name" value="PepSY_like"/>
    <property type="match status" value="2"/>
</dbReference>
<evidence type="ECO:0000259" key="2">
    <source>
        <dbReference type="Pfam" id="PF11396"/>
    </source>
</evidence>
<evidence type="ECO:0000313" key="4">
    <source>
        <dbReference type="Proteomes" id="UP000199116"/>
    </source>
</evidence>
<reference evidence="4" key="1">
    <citation type="submission" date="2016-10" db="EMBL/GenBank/DDBJ databases">
        <authorList>
            <person name="Varghese N."/>
            <person name="Submissions S."/>
        </authorList>
    </citation>
    <scope>NUCLEOTIDE SEQUENCE [LARGE SCALE GENOMIC DNA]</scope>
    <source>
        <strain evidence="4">DSM 23515</strain>
    </source>
</reference>
<evidence type="ECO:0000256" key="1">
    <source>
        <dbReference type="SAM" id="SignalP"/>
    </source>
</evidence>
<gene>
    <name evidence="3" type="ORF">SAMN04488033_12331</name>
</gene>
<dbReference type="RefSeq" id="WP_083634209.1">
    <property type="nucleotide sequence ID" value="NZ_FOOH01000023.1"/>
</dbReference>
<dbReference type="Proteomes" id="UP000199116">
    <property type="component" value="Unassembled WGS sequence"/>
</dbReference>